<evidence type="ECO:0000256" key="2">
    <source>
        <dbReference type="ARBA" id="ARBA00004123"/>
    </source>
</evidence>
<evidence type="ECO:0000256" key="6">
    <source>
        <dbReference type="ARBA" id="ARBA00022801"/>
    </source>
</evidence>
<keyword evidence="5" id="KW-0479">Metal-binding</keyword>
<keyword evidence="7" id="KW-0539">Nucleus</keyword>
<dbReference type="EMBL" id="MU129393">
    <property type="protein sequence ID" value="KAF9503286.1"/>
    <property type="molecule type" value="Genomic_DNA"/>
</dbReference>
<evidence type="ECO:0000313" key="11">
    <source>
        <dbReference type="Proteomes" id="UP000886523"/>
    </source>
</evidence>
<dbReference type="GO" id="GO:0004518">
    <property type="term" value="F:nuclease activity"/>
    <property type="evidence" value="ECO:0007669"/>
    <property type="project" value="UniProtKB-KW"/>
</dbReference>
<evidence type="ECO:0000256" key="8">
    <source>
        <dbReference type="SAM" id="MobiDB-lite"/>
    </source>
</evidence>
<dbReference type="InterPro" id="IPR027806">
    <property type="entry name" value="HARBI1_dom"/>
</dbReference>
<dbReference type="Proteomes" id="UP000886523">
    <property type="component" value="Unassembled WGS sequence"/>
</dbReference>
<name>A0A9P6DEY5_9AGAM</name>
<gene>
    <name evidence="10" type="ORF">BS47DRAFT_1402561</name>
</gene>
<dbReference type="InterPro" id="IPR045249">
    <property type="entry name" value="HARBI1-like"/>
</dbReference>
<dbReference type="GO" id="GO:0046872">
    <property type="term" value="F:metal ion binding"/>
    <property type="evidence" value="ECO:0007669"/>
    <property type="project" value="UniProtKB-KW"/>
</dbReference>
<evidence type="ECO:0000256" key="4">
    <source>
        <dbReference type="ARBA" id="ARBA00022722"/>
    </source>
</evidence>
<evidence type="ECO:0000256" key="7">
    <source>
        <dbReference type="ARBA" id="ARBA00023242"/>
    </source>
</evidence>
<evidence type="ECO:0000256" key="5">
    <source>
        <dbReference type="ARBA" id="ARBA00022723"/>
    </source>
</evidence>
<keyword evidence="4" id="KW-0540">Nuclease</keyword>
<comment type="caution">
    <text evidence="10">The sequence shown here is derived from an EMBL/GenBank/DDBJ whole genome shotgun (WGS) entry which is preliminary data.</text>
</comment>
<dbReference type="AlphaFoldDB" id="A0A9P6DEY5"/>
<proteinExistence type="inferred from homology"/>
<dbReference type="GO" id="GO:0016787">
    <property type="term" value="F:hydrolase activity"/>
    <property type="evidence" value="ECO:0007669"/>
    <property type="project" value="UniProtKB-KW"/>
</dbReference>
<comment type="cofactor">
    <cofactor evidence="1">
        <name>a divalent metal cation</name>
        <dbReference type="ChEBI" id="CHEBI:60240"/>
    </cofactor>
</comment>
<accession>A0A9P6DEY5</accession>
<protein>
    <recommendedName>
        <fullName evidence="9">DDE Tnp4 domain-containing protein</fullName>
    </recommendedName>
</protein>
<organism evidence="10 11">
    <name type="scientific">Hydnum rufescens UP504</name>
    <dbReference type="NCBI Taxonomy" id="1448309"/>
    <lineage>
        <taxon>Eukaryota</taxon>
        <taxon>Fungi</taxon>
        <taxon>Dikarya</taxon>
        <taxon>Basidiomycota</taxon>
        <taxon>Agaricomycotina</taxon>
        <taxon>Agaricomycetes</taxon>
        <taxon>Cantharellales</taxon>
        <taxon>Hydnaceae</taxon>
        <taxon>Hydnum</taxon>
    </lineage>
</organism>
<dbReference type="PANTHER" id="PTHR22930">
    <property type="match status" value="1"/>
</dbReference>
<feature type="region of interest" description="Disordered" evidence="8">
    <location>
        <begin position="377"/>
        <end position="397"/>
    </location>
</feature>
<comment type="similarity">
    <text evidence="3">Belongs to the HARBI1 family.</text>
</comment>
<feature type="domain" description="DDE Tnp4" evidence="9">
    <location>
        <begin position="227"/>
        <end position="349"/>
    </location>
</feature>
<dbReference type="OrthoDB" id="2649667at2759"/>
<evidence type="ECO:0000259" key="9">
    <source>
        <dbReference type="Pfam" id="PF13359"/>
    </source>
</evidence>
<evidence type="ECO:0000256" key="1">
    <source>
        <dbReference type="ARBA" id="ARBA00001968"/>
    </source>
</evidence>
<evidence type="ECO:0000256" key="3">
    <source>
        <dbReference type="ARBA" id="ARBA00006958"/>
    </source>
</evidence>
<comment type="subcellular location">
    <subcellularLocation>
        <location evidence="2">Nucleus</location>
    </subcellularLocation>
</comment>
<dbReference type="PANTHER" id="PTHR22930:SF85">
    <property type="entry name" value="GH03217P-RELATED"/>
    <property type="match status" value="1"/>
</dbReference>
<dbReference type="GO" id="GO:0005634">
    <property type="term" value="C:nucleus"/>
    <property type="evidence" value="ECO:0007669"/>
    <property type="project" value="UniProtKB-SubCell"/>
</dbReference>
<keyword evidence="11" id="KW-1185">Reference proteome</keyword>
<reference evidence="10" key="1">
    <citation type="journal article" date="2020" name="Nat. Commun.">
        <title>Large-scale genome sequencing of mycorrhizal fungi provides insights into the early evolution of symbiotic traits.</title>
        <authorList>
            <person name="Miyauchi S."/>
            <person name="Kiss E."/>
            <person name="Kuo A."/>
            <person name="Drula E."/>
            <person name="Kohler A."/>
            <person name="Sanchez-Garcia M."/>
            <person name="Morin E."/>
            <person name="Andreopoulos B."/>
            <person name="Barry K.W."/>
            <person name="Bonito G."/>
            <person name="Buee M."/>
            <person name="Carver A."/>
            <person name="Chen C."/>
            <person name="Cichocki N."/>
            <person name="Clum A."/>
            <person name="Culley D."/>
            <person name="Crous P.W."/>
            <person name="Fauchery L."/>
            <person name="Girlanda M."/>
            <person name="Hayes R.D."/>
            <person name="Keri Z."/>
            <person name="LaButti K."/>
            <person name="Lipzen A."/>
            <person name="Lombard V."/>
            <person name="Magnuson J."/>
            <person name="Maillard F."/>
            <person name="Murat C."/>
            <person name="Nolan M."/>
            <person name="Ohm R.A."/>
            <person name="Pangilinan J."/>
            <person name="Pereira M.F."/>
            <person name="Perotto S."/>
            <person name="Peter M."/>
            <person name="Pfister S."/>
            <person name="Riley R."/>
            <person name="Sitrit Y."/>
            <person name="Stielow J.B."/>
            <person name="Szollosi G."/>
            <person name="Zifcakova L."/>
            <person name="Stursova M."/>
            <person name="Spatafora J.W."/>
            <person name="Tedersoo L."/>
            <person name="Vaario L.M."/>
            <person name="Yamada A."/>
            <person name="Yan M."/>
            <person name="Wang P."/>
            <person name="Xu J."/>
            <person name="Bruns T."/>
            <person name="Baldrian P."/>
            <person name="Vilgalys R."/>
            <person name="Dunand C."/>
            <person name="Henrissat B."/>
            <person name="Grigoriev I.V."/>
            <person name="Hibbett D."/>
            <person name="Nagy L.G."/>
            <person name="Martin F.M."/>
        </authorList>
    </citation>
    <scope>NUCLEOTIDE SEQUENCE</scope>
    <source>
        <strain evidence="10">UP504</strain>
    </source>
</reference>
<evidence type="ECO:0000313" key="10">
    <source>
        <dbReference type="EMBL" id="KAF9503286.1"/>
    </source>
</evidence>
<dbReference type="Pfam" id="PF13359">
    <property type="entry name" value="DDE_Tnp_4"/>
    <property type="match status" value="1"/>
</dbReference>
<sequence>MPALSPHEALIADVFSHMEHVRRWFHQSFFPADEPGADSSSSISASSSSFFDSSTDSTTSAEDHLRTYLASMDRIRQFLSVIWNTQVLFLNNTVPKVGQLDLVLNFYKLEHTAHFRRNLRVAPDTFDALLGHFGNAASVESIAQWAGCSAGTVVACMQRVFGAVTSLHDTVIRKPTMGEKEAARNWVEEQSCLAWCGGYCMVDGMLVPLSDKPGMHGEAYFDRYKHANLHIIDYVLGPTGSMHDATAFELSDMAKDPTAWFTDHEWVWADSAYALQPWCIVPYKKPHSLIQNNKTFNYYLSKIWIKSEHTMGMLKGRFSSLRGLRQQITSVCDHLLALKWVEICLVLHNAILDIEQGCEDEDAFTACMLREGMTVNGDDGHNPDAEENVPAPHRVSPGERQRCRLKGELFYALHIE</sequence>
<keyword evidence="6" id="KW-0378">Hydrolase</keyword>